<proteinExistence type="predicted"/>
<sequence length="313" mass="33511">MPGVAIDEISQTHRPATPVPAQPAVPDSPAVPAGPELRPVRRLAVLGDSTAVGLGDPLPGGRWRGVGPLVAAALGVEPDAYVNTSFTGARVRCVRTVQLPAALEHTPDVAVVIVGMNDTLRSDFDPAALTADLDATLSALRDAGALPVTMRYHDHGRVFRMPGPLRRAHAARVDALNRVVDTVVARHDAVCVDLDQVPGAYDLRAWSVDRLHPSEFGHRLLARGVTDAVGVRGYAVREPVSLTCAGGARSSTVDHVAWLVGKGVPWLWRRGRDLVPYAAGILVRGLLRRDRAPEPDQPLAEVWEPDGWEPRTV</sequence>
<feature type="region of interest" description="Disordered" evidence="1">
    <location>
        <begin position="1"/>
        <end position="29"/>
    </location>
</feature>
<evidence type="ECO:0000259" key="2">
    <source>
        <dbReference type="Pfam" id="PF13472"/>
    </source>
</evidence>
<accession>A0A660CCT9</accession>
<dbReference type="Pfam" id="PF13472">
    <property type="entry name" value="Lipase_GDSL_2"/>
    <property type="match status" value="1"/>
</dbReference>
<dbReference type="CDD" id="cd01832">
    <property type="entry name" value="SGNH_hydrolase_like_1"/>
    <property type="match status" value="1"/>
</dbReference>
<dbReference type="AlphaFoldDB" id="A0A660CCT9"/>
<dbReference type="InterPro" id="IPR053140">
    <property type="entry name" value="GDSL_Rv0518-like"/>
</dbReference>
<comment type="caution">
    <text evidence="3">The sequence shown here is derived from an EMBL/GenBank/DDBJ whole genome shotgun (WGS) entry which is preliminary data.</text>
</comment>
<name>A0A660CCT9_9PSEU</name>
<dbReference type="Gene3D" id="3.40.50.1110">
    <property type="entry name" value="SGNH hydrolase"/>
    <property type="match status" value="1"/>
</dbReference>
<dbReference type="PANTHER" id="PTHR43784:SF2">
    <property type="entry name" value="GDSL-LIKE LIPASE_ACYLHYDROLASE, PUTATIVE (AFU_ORTHOLOGUE AFUA_2G00820)-RELATED"/>
    <property type="match status" value="1"/>
</dbReference>
<dbReference type="SUPFAM" id="SSF52266">
    <property type="entry name" value="SGNH hydrolase"/>
    <property type="match status" value="1"/>
</dbReference>
<reference evidence="3 4" key="1">
    <citation type="submission" date="2019-07" db="EMBL/GenBank/DDBJ databases">
        <title>R&amp;d 2014.</title>
        <authorList>
            <person name="Klenk H.-P."/>
        </authorList>
    </citation>
    <scope>NUCLEOTIDE SEQUENCE [LARGE SCALE GENOMIC DNA]</scope>
    <source>
        <strain evidence="3 4">DSM 43194</strain>
    </source>
</reference>
<evidence type="ECO:0000256" key="1">
    <source>
        <dbReference type="SAM" id="MobiDB-lite"/>
    </source>
</evidence>
<evidence type="ECO:0000313" key="4">
    <source>
        <dbReference type="Proteomes" id="UP000317303"/>
    </source>
</evidence>
<organism evidence="3 4">
    <name type="scientific">Prauserella rugosa</name>
    <dbReference type="NCBI Taxonomy" id="43354"/>
    <lineage>
        <taxon>Bacteria</taxon>
        <taxon>Bacillati</taxon>
        <taxon>Actinomycetota</taxon>
        <taxon>Actinomycetes</taxon>
        <taxon>Pseudonocardiales</taxon>
        <taxon>Pseudonocardiaceae</taxon>
        <taxon>Prauserella</taxon>
    </lineage>
</organism>
<evidence type="ECO:0000313" key="3">
    <source>
        <dbReference type="EMBL" id="TWH19737.1"/>
    </source>
</evidence>
<dbReference type="Proteomes" id="UP000317303">
    <property type="component" value="Unassembled WGS sequence"/>
</dbReference>
<protein>
    <submittedName>
        <fullName evidence="3">Lysophospholipase L1-like esterase</fullName>
    </submittedName>
</protein>
<dbReference type="InterPro" id="IPR013830">
    <property type="entry name" value="SGNH_hydro"/>
</dbReference>
<gene>
    <name evidence="3" type="ORF">JD82_01566</name>
</gene>
<dbReference type="PANTHER" id="PTHR43784">
    <property type="entry name" value="GDSL-LIKE LIPASE/ACYLHYDROLASE, PUTATIVE (AFU_ORTHOLOGUE AFUA_2G00820)-RELATED"/>
    <property type="match status" value="1"/>
</dbReference>
<keyword evidence="4" id="KW-1185">Reference proteome</keyword>
<dbReference type="EMBL" id="VLJV01000001">
    <property type="protein sequence ID" value="TWH19737.1"/>
    <property type="molecule type" value="Genomic_DNA"/>
</dbReference>
<dbReference type="InterPro" id="IPR036514">
    <property type="entry name" value="SGNH_hydro_sf"/>
</dbReference>
<feature type="domain" description="SGNH hydrolase-type esterase" evidence="2">
    <location>
        <begin position="45"/>
        <end position="220"/>
    </location>
</feature>